<sequence length="934" mass="104122">MLVTSLCCCLVVLGLATPGARAAFGDNMDHGRDDLFEKMGKATVDVFDIVDGQVQLDVALEDTIGQDEVWILDFQPFQHNNKSNRPVIQENGGSLVAENTGTCSNVFTTLPFDSSTGFYKDSYTPNYPGTKSLFSYYETGSEIIQQGDMRIREDHITFMGSMDTLFNCKDSDDETVWEKEVTADAIQFNATLYMTNVRPQGSGTNPEPAYVQSFAILYWRLLRVALSRFLVSSTERLQPIFEFAIVEAVYLNDDEEYGFDRSRAEVQIAFRTVTDNTNGELISVYKINTLVYDPADSVISEISHVKRTPSSGCDKPLGVEDSNIIGDGLITASSYWLEGNSLEYSPDKGRLNAKAVETISAGMWMAGSTVDQWIQVEIPSDNLWVSGVMTQGFGNEDINMWVREFYVGYQVGVGTFNPVLNSAGATHIFTGNYDSHTIVTNYLDAPVSTDAIRIYPTDFENNMALRFELLVCEGHPECFTDANGTDYRGTVHQTVSGTTCQRWSSQEPHMHSFSWENDRDNGIGDHNFCRNPDGQTQPWCYTLDPLSPMEFCDVGAAAVSCAPITAPEADPELYVTYYAPYCNFTEWEQSCTQSWLFVVVLEVDTTAAVNRMPIDATGEFTFEFETYTCPNNDRSACSKVDVPNAIISHEITLQTTVEIVDDVKDSPRIYLKKVHGEDPTVDIRDGYRPGVSHLETVTVDTHFFPEFLRTNLQLELTLFMVCIGREFRDTPDGCLGAPVEQSYTAYVSPEFLYRLSTDNSLLTPDSIATSPQSLESHDYIHSEEIHRSLFVNKALSAMSREYTITNVFRLVERTDRTKRDIQRRDVKDKINDPIAVHQAIYFKGCPPNSTHVAKVYACVCDNKGEMYSETNFKCERSTKGIVYEEGVPSDDAENPQDGGDSKEEGRKGKGVVLTAVLSTTSLSVGLAVLLAVAL</sequence>
<evidence type="ECO:0000256" key="4">
    <source>
        <dbReference type="SAM" id="MobiDB-lite"/>
    </source>
</evidence>
<dbReference type="PROSITE" id="PS50070">
    <property type="entry name" value="KRINGLE_2"/>
    <property type="match status" value="1"/>
</dbReference>
<dbReference type="InterPro" id="IPR038178">
    <property type="entry name" value="Kringle_sf"/>
</dbReference>
<dbReference type="CDD" id="cd00108">
    <property type="entry name" value="KR"/>
    <property type="match status" value="1"/>
</dbReference>
<feature type="region of interest" description="Disordered" evidence="4">
    <location>
        <begin position="884"/>
        <end position="906"/>
    </location>
</feature>
<feature type="signal peptide" evidence="6">
    <location>
        <begin position="1"/>
        <end position="22"/>
    </location>
</feature>
<dbReference type="InterPro" id="IPR050759">
    <property type="entry name" value="Serine_protease_kringle"/>
</dbReference>
<dbReference type="Gene3D" id="2.40.20.10">
    <property type="entry name" value="Plasminogen Kringle 4"/>
    <property type="match status" value="1"/>
</dbReference>
<feature type="domain" description="Kringle" evidence="8">
    <location>
        <begin position="483"/>
        <end position="561"/>
    </location>
</feature>
<feature type="chain" id="PRO_5003182371" evidence="6">
    <location>
        <begin position="23"/>
        <end position="934"/>
    </location>
</feature>
<dbReference type="PRINTS" id="PR00018">
    <property type="entry name" value="KRINGLE"/>
</dbReference>
<dbReference type="PROSITE" id="PS50022">
    <property type="entry name" value="FA58C_3"/>
    <property type="match status" value="1"/>
</dbReference>
<organism evidence="9">
    <name type="scientific">Asterias amurensis</name>
    <name type="common">Northern Pacific seastar</name>
    <dbReference type="NCBI Taxonomy" id="7602"/>
    <lineage>
        <taxon>Eukaryota</taxon>
        <taxon>Metazoa</taxon>
        <taxon>Echinodermata</taxon>
        <taxon>Eleutherozoa</taxon>
        <taxon>Asterozoa</taxon>
        <taxon>Asteroidea</taxon>
        <taxon>Forcipulatacea</taxon>
        <taxon>Forcipulatida</taxon>
        <taxon>Asteriidae</taxon>
        <taxon>Asterias</taxon>
    </lineage>
</organism>
<dbReference type="Gene3D" id="2.60.120.260">
    <property type="entry name" value="Galactose-binding domain-like"/>
    <property type="match status" value="1"/>
</dbReference>
<dbReference type="AlphaFoldDB" id="E3WHT7"/>
<dbReference type="Pfam" id="PF00051">
    <property type="entry name" value="Kringle"/>
    <property type="match status" value="1"/>
</dbReference>
<evidence type="ECO:0000256" key="1">
    <source>
        <dbReference type="ARBA" id="ARBA00022572"/>
    </source>
</evidence>
<feature type="domain" description="F5/8 type C" evidence="7">
    <location>
        <begin position="313"/>
        <end position="472"/>
    </location>
</feature>
<dbReference type="Pfam" id="PF00754">
    <property type="entry name" value="F5_F8_type_C"/>
    <property type="match status" value="1"/>
</dbReference>
<protein>
    <submittedName>
        <fullName evidence="9">Egg coat matrix protein</fullName>
    </submittedName>
</protein>
<reference evidence="9" key="1">
    <citation type="journal article" date="2011" name="Mol. Reprod. Dev.">
        <title>Novel conserved structural domains of acrosome reaction-inducing substance are widespread in invertebrates.</title>
        <authorList>
            <person name="Naruse M."/>
            <person name="Ishikawa R."/>
            <person name="Sakaya H."/>
            <person name="Moriyama H."/>
            <person name="Hoshi M."/>
            <person name="Matsumoto M."/>
        </authorList>
    </citation>
    <scope>NUCLEOTIDE SEQUENCE</scope>
    <source>
        <tissue evidence="9">Ovary</tissue>
    </source>
</reference>
<dbReference type="InterPro" id="IPR018056">
    <property type="entry name" value="Kringle_CS"/>
</dbReference>
<keyword evidence="5" id="KW-0472">Membrane</keyword>
<dbReference type="SMART" id="SM00130">
    <property type="entry name" value="KR"/>
    <property type="match status" value="1"/>
</dbReference>
<evidence type="ECO:0000259" key="7">
    <source>
        <dbReference type="PROSITE" id="PS50022"/>
    </source>
</evidence>
<dbReference type="SUPFAM" id="SSF57440">
    <property type="entry name" value="Kringle-like"/>
    <property type="match status" value="1"/>
</dbReference>
<dbReference type="InterPro" id="IPR000001">
    <property type="entry name" value="Kringle"/>
</dbReference>
<accession>E3WHT7</accession>
<evidence type="ECO:0000256" key="3">
    <source>
        <dbReference type="PROSITE-ProRule" id="PRU00121"/>
    </source>
</evidence>
<evidence type="ECO:0000259" key="8">
    <source>
        <dbReference type="PROSITE" id="PS50070"/>
    </source>
</evidence>
<dbReference type="PANTHER" id="PTHR24261:SF7">
    <property type="entry name" value="KRINGLE DOMAIN-CONTAINING PROTEIN"/>
    <property type="match status" value="1"/>
</dbReference>
<dbReference type="InterPro" id="IPR013806">
    <property type="entry name" value="Kringle-like"/>
</dbReference>
<comment type="caution">
    <text evidence="3">Lacks conserved residue(s) required for the propagation of feature annotation.</text>
</comment>
<keyword evidence="1 3" id="KW-0420">Kringle</keyword>
<proteinExistence type="evidence at transcript level"/>
<dbReference type="PANTHER" id="PTHR24261">
    <property type="entry name" value="PLASMINOGEN-RELATED"/>
    <property type="match status" value="1"/>
</dbReference>
<feature type="disulfide bond" evidence="3">
    <location>
        <begin position="529"/>
        <end position="552"/>
    </location>
</feature>
<keyword evidence="5" id="KW-1133">Transmembrane helix</keyword>
<keyword evidence="6" id="KW-0732">Signal</keyword>
<dbReference type="EMBL" id="AB602892">
    <property type="protein sequence ID" value="BAJ41222.1"/>
    <property type="molecule type" value="mRNA"/>
</dbReference>
<name>E3WHT7_ASTAM</name>
<dbReference type="SUPFAM" id="SSF49785">
    <property type="entry name" value="Galactose-binding domain-like"/>
    <property type="match status" value="1"/>
</dbReference>
<evidence type="ECO:0000256" key="5">
    <source>
        <dbReference type="SAM" id="Phobius"/>
    </source>
</evidence>
<keyword evidence="2 3" id="KW-1015">Disulfide bond</keyword>
<dbReference type="PROSITE" id="PS00021">
    <property type="entry name" value="KRINGLE_1"/>
    <property type="match status" value="1"/>
</dbReference>
<feature type="transmembrane region" description="Helical" evidence="5">
    <location>
        <begin position="911"/>
        <end position="933"/>
    </location>
</feature>
<evidence type="ECO:0000256" key="6">
    <source>
        <dbReference type="SAM" id="SignalP"/>
    </source>
</evidence>
<keyword evidence="5" id="KW-0812">Transmembrane</keyword>
<gene>
    <name evidence="9" type="primary">AaARIS1</name>
</gene>
<evidence type="ECO:0000256" key="2">
    <source>
        <dbReference type="ARBA" id="ARBA00023157"/>
    </source>
</evidence>
<dbReference type="InterPro" id="IPR008979">
    <property type="entry name" value="Galactose-bd-like_sf"/>
</dbReference>
<dbReference type="InterPro" id="IPR000421">
    <property type="entry name" value="FA58C"/>
</dbReference>
<evidence type="ECO:0000313" key="9">
    <source>
        <dbReference type="EMBL" id="BAJ41222.1"/>
    </source>
</evidence>